<dbReference type="SMART" id="SM00327">
    <property type="entry name" value="VWA"/>
    <property type="match status" value="1"/>
</dbReference>
<reference evidence="18" key="1">
    <citation type="journal article" date="2019" name="Gigascience">
        <title>High-coverage genomes to elucidate the evolution of penguins.</title>
        <authorList>
            <person name="Pan H."/>
            <person name="Cole T.L."/>
            <person name="Bi X."/>
            <person name="Fang M."/>
            <person name="Zhou C."/>
            <person name="Yang Z."/>
            <person name="Ksepka D.T."/>
            <person name="Hart T."/>
            <person name="Bouzat J.L."/>
            <person name="Argilla L.S."/>
            <person name="Bertelsen M.F."/>
            <person name="Boersma P.D."/>
            <person name="Bost C.A."/>
            <person name="Cherel Y."/>
            <person name="Dann P."/>
            <person name="Fiddaman S.R."/>
            <person name="Howard P."/>
            <person name="Labuschagne K."/>
            <person name="Mattern T."/>
            <person name="Miller G."/>
            <person name="Parker P."/>
            <person name="Phillips R.A."/>
            <person name="Quillfeldt P."/>
            <person name="Ryan P.G."/>
            <person name="Taylor H."/>
            <person name="Thompson D.R."/>
            <person name="Young M.J."/>
            <person name="Ellegaard M.R."/>
            <person name="Gilbert M.T.P."/>
            <person name="Sinding M.S."/>
            <person name="Pacheco G."/>
            <person name="Shepherd L.D."/>
            <person name="Tennyson A.J.D."/>
            <person name="Grosser S."/>
            <person name="Kay E."/>
            <person name="Nupen L.J."/>
            <person name="Ellenberg U."/>
            <person name="Houston D.M."/>
            <person name="Reeve A.H."/>
            <person name="Johnson K."/>
            <person name="Masello J.F."/>
            <person name="Stracke T."/>
            <person name="McKinlay B."/>
            <person name="Borboroglu P.G."/>
            <person name="Zhang D.X."/>
            <person name="Zhang G."/>
        </authorList>
    </citation>
    <scope>NUCLEOTIDE SEQUENCE</scope>
    <source>
        <strain evidence="18">10/9/18-1</strain>
    </source>
</reference>
<keyword evidence="9 16" id="KW-1133">Transmembrane helix</keyword>
<dbReference type="SUPFAM" id="SSF69318">
    <property type="entry name" value="Integrin alpha N-terminal domain"/>
    <property type="match status" value="1"/>
</dbReference>
<comment type="caution">
    <text evidence="18">The sequence shown here is derived from an EMBL/GenBank/DDBJ whole genome shotgun (WGS) entry which is preliminary data.</text>
</comment>
<evidence type="ECO:0000256" key="1">
    <source>
        <dbReference type="ARBA" id="ARBA00004479"/>
    </source>
</evidence>
<comment type="similarity">
    <text evidence="2 16">Belongs to the integrin alpha chain family.</text>
</comment>
<keyword evidence="11 16" id="KW-0472">Membrane</keyword>
<dbReference type="Gene3D" id="2.130.10.130">
    <property type="entry name" value="Integrin alpha, N-terminal"/>
    <property type="match status" value="1"/>
</dbReference>
<keyword evidence="10 16" id="KW-0401">Integrin</keyword>
<dbReference type="EMBL" id="VULB01009127">
    <property type="protein sequence ID" value="KAF1484629.1"/>
    <property type="molecule type" value="Genomic_DNA"/>
</dbReference>
<dbReference type="SMART" id="SM00191">
    <property type="entry name" value="Int_alpha"/>
    <property type="match status" value="5"/>
</dbReference>
<dbReference type="InterPro" id="IPR048285">
    <property type="entry name" value="Integrin_alpha_Ig-like_2"/>
</dbReference>
<sequence length="1189" mass="131462">IAPVIIIIFLLTGILHNCCEAYNVGLLEAKIFSGPSGEQFGYAVQQFINEQGKWLLVGSPWSGYPANRTGDIYACPVGTSKTTCKKLNLQALINIPNVTEIKEDMNLGLTLIQNSKTGGFLTCGPLWAQQCGSQYYATGVCSEISPSFQILRSFSPAVQKCSSVIDVVVVCDESNSIYPWDAVRAFLKKFVQGLDIGLNKTQVGLIQYANDPRVVFNLNTYQTKDEVVKAMEGTYQKGGDLTNTFKAIDNARQYAFSPESGGRPTATKVMVVVTDGESHDGSNLKTVIGKCNEDNITRFGIAVLGYLIRHELDTKNLIKEIKGIASHPTDKYFFNVSSEAALLEEAGTLGERIFSIEGTDQGDTFQMEMSQVGFSAYYSQKKDVLLLGAVGAYDWSGTVVQESSDRVTTFPSHVFEKILQDRNHSSYLGYSVAVLSTQSSIYFVAGAPRSNYTGRVVVYDVDSDGNIAIVQSQRGEQACIFWSRTQILQAFIGSYFGSVVCSVDVNRDSVTDVLLVGAPMFMNDLKKEEGRVYMFSITKGILDQQELLEGPQGSENTRFGSAIATLADIDLDGFNDVVIGAPLENQNSGAIYIYNGFQKTIRTKYSQKILGSDSAFGQQLKFFGRSADGHRDLDDDDITDVSVGADGNVVLLWSRSIANVSIIASFKPEKISLLNKNTEITVKICFQATFRPAKRNNQVVIKYNATLDADLQSSRVTSRGLFKENNERYIQRDLVVRHEENCVYAVFSVQEPSDAVNSLSLRIDIGLANPGSSPVLDIYSPASVAYSIPFIKDCGEDELCFCDLVLNVQQKADDGKQQFVVSSKNRRLTFNVKLRNKKENAYNTRIQATFSDNLFFASSSLPSDGTEVSCQTGTTQSSVICQISYPVFRTGQQVSFDISFDFNLRNLQNVAVLRFHALSESKEEQELDNQVSLSIPLRYDAEIHITRLASINFYEVYSGHNIPSTVNNFEDIGPLFNFSVKVTTGSIPVKMASVKIYLPEFTSKDNPLMYITAVTTDQARGVTCQAQVNPLQIGKRPYSVSFTKENYRASKELNCKNVKCSTITCKLEDIMLKGDYFVNVSTRIWNGTFAALTFQTLQLSAEAQIDTHNPELFIIGENTLTIPVTIIKPDEKAEIPVGVVIGSILAGLLLLLVLVAVLWKLGFFKRQYEKMTQDIEDVDEITELTKDKD</sequence>
<evidence type="ECO:0000256" key="11">
    <source>
        <dbReference type="ARBA" id="ARBA00023136"/>
    </source>
</evidence>
<keyword evidence="4" id="KW-0479">Metal-binding</keyword>
<evidence type="ECO:0000256" key="10">
    <source>
        <dbReference type="ARBA" id="ARBA00023037"/>
    </source>
</evidence>
<dbReference type="Gene3D" id="2.60.40.1510">
    <property type="entry name" value="ntegrin, alpha v. Chain A, domain 3"/>
    <property type="match status" value="1"/>
</dbReference>
<evidence type="ECO:0000256" key="8">
    <source>
        <dbReference type="ARBA" id="ARBA00022889"/>
    </source>
</evidence>
<evidence type="ECO:0000256" key="4">
    <source>
        <dbReference type="ARBA" id="ARBA00022723"/>
    </source>
</evidence>
<dbReference type="Gene3D" id="1.20.5.930">
    <property type="entry name" value="Bicelle-embedded integrin alpha(iib) transmembrane segment"/>
    <property type="match status" value="1"/>
</dbReference>
<dbReference type="InterPro" id="IPR048286">
    <property type="entry name" value="Integrin_alpha_Ig-like_3"/>
</dbReference>
<feature type="domain" description="VWFA" evidence="17">
    <location>
        <begin position="166"/>
        <end position="353"/>
    </location>
</feature>
<gene>
    <name evidence="18" type="primary">ITGA2</name>
    <name evidence="18" type="ORF">FQV18_0005193</name>
</gene>
<dbReference type="GO" id="GO:0008305">
    <property type="term" value="C:integrin complex"/>
    <property type="evidence" value="ECO:0007669"/>
    <property type="project" value="InterPro"/>
</dbReference>
<organism evidence="18 19">
    <name type="scientific">Eudyptula minor novaehollandiae</name>
    <name type="common">Australian little penguin</name>
    <dbReference type="NCBI Taxonomy" id="2052820"/>
    <lineage>
        <taxon>Eukaryota</taxon>
        <taxon>Metazoa</taxon>
        <taxon>Chordata</taxon>
        <taxon>Craniata</taxon>
        <taxon>Vertebrata</taxon>
        <taxon>Euteleostomi</taxon>
        <taxon>Archelosauria</taxon>
        <taxon>Archosauria</taxon>
        <taxon>Dinosauria</taxon>
        <taxon>Saurischia</taxon>
        <taxon>Theropoda</taxon>
        <taxon>Coelurosauria</taxon>
        <taxon>Aves</taxon>
        <taxon>Neognathae</taxon>
        <taxon>Neoaves</taxon>
        <taxon>Aequornithes</taxon>
        <taxon>Sphenisciformes</taxon>
        <taxon>Spheniscidae</taxon>
        <taxon>Eudyptula</taxon>
    </lineage>
</organism>
<dbReference type="GO" id="GO:0007229">
    <property type="term" value="P:integrin-mediated signaling pathway"/>
    <property type="evidence" value="ECO:0007669"/>
    <property type="project" value="UniProtKB-KW"/>
</dbReference>
<keyword evidence="6" id="KW-0677">Repeat</keyword>
<evidence type="ECO:0000256" key="6">
    <source>
        <dbReference type="ARBA" id="ARBA00022737"/>
    </source>
</evidence>
<dbReference type="PRINTS" id="PR00453">
    <property type="entry name" value="VWFADOMAIN"/>
</dbReference>
<dbReference type="Pfam" id="PF01839">
    <property type="entry name" value="FG-GAP"/>
    <property type="match status" value="2"/>
</dbReference>
<protein>
    <submittedName>
        <fullName evidence="18">Integrin alpha-2</fullName>
    </submittedName>
</protein>
<keyword evidence="13 16" id="KW-0675">Receptor</keyword>
<dbReference type="Pfam" id="PF00357">
    <property type="entry name" value="Integrin_alpha"/>
    <property type="match status" value="1"/>
</dbReference>
<evidence type="ECO:0000259" key="17">
    <source>
        <dbReference type="PROSITE" id="PS50234"/>
    </source>
</evidence>
<evidence type="ECO:0000256" key="5">
    <source>
        <dbReference type="ARBA" id="ARBA00022729"/>
    </source>
</evidence>
<dbReference type="PRINTS" id="PR01185">
    <property type="entry name" value="INTEGRINA"/>
</dbReference>
<dbReference type="Gene3D" id="2.60.40.1460">
    <property type="entry name" value="Integrin domains. Chain A, domain 2"/>
    <property type="match status" value="1"/>
</dbReference>
<dbReference type="PROSITE" id="PS51470">
    <property type="entry name" value="FG_GAP"/>
    <property type="match status" value="4"/>
</dbReference>
<dbReference type="PANTHER" id="PTHR23220">
    <property type="entry name" value="INTEGRIN ALPHA"/>
    <property type="match status" value="1"/>
</dbReference>
<dbReference type="PANTHER" id="PTHR23220:SF23">
    <property type="entry name" value="INTEGRIN ALPHA-2"/>
    <property type="match status" value="1"/>
</dbReference>
<dbReference type="SUPFAM" id="SSF69179">
    <property type="entry name" value="Integrin domains"/>
    <property type="match status" value="3"/>
</dbReference>
<dbReference type="FunFam" id="3.40.50.410:FF:000012">
    <property type="entry name" value="Integrin, alpha 10"/>
    <property type="match status" value="1"/>
</dbReference>
<dbReference type="InterPro" id="IPR018184">
    <property type="entry name" value="Integrin_alpha_C_CS"/>
</dbReference>
<keyword evidence="7" id="KW-0106">Calcium</keyword>
<feature type="repeat" description="FG-GAP" evidence="15">
    <location>
        <begin position="26"/>
        <end position="84"/>
    </location>
</feature>
<evidence type="ECO:0000256" key="15">
    <source>
        <dbReference type="PROSITE-ProRule" id="PRU00803"/>
    </source>
</evidence>
<keyword evidence="8 16" id="KW-0130">Cell adhesion</keyword>
<dbReference type="GO" id="GO:0007160">
    <property type="term" value="P:cell-matrix adhesion"/>
    <property type="evidence" value="ECO:0007669"/>
    <property type="project" value="TreeGrafter"/>
</dbReference>
<feature type="repeat" description="FG-GAP" evidence="15">
    <location>
        <begin position="607"/>
        <end position="669"/>
    </location>
</feature>
<dbReference type="SUPFAM" id="SSF53300">
    <property type="entry name" value="vWA-like"/>
    <property type="match status" value="1"/>
</dbReference>
<comment type="subcellular location">
    <subcellularLocation>
        <location evidence="1 16">Membrane</location>
        <topology evidence="1 16">Single-pass type I membrane protein</topology>
    </subcellularLocation>
</comment>
<feature type="non-terminal residue" evidence="18">
    <location>
        <position position="1"/>
    </location>
</feature>
<name>A0A8S9EK09_EUDMI</name>
<evidence type="ECO:0000256" key="2">
    <source>
        <dbReference type="ARBA" id="ARBA00008054"/>
    </source>
</evidence>
<evidence type="ECO:0000313" key="19">
    <source>
        <dbReference type="Proteomes" id="UP000818537"/>
    </source>
</evidence>
<evidence type="ECO:0000256" key="9">
    <source>
        <dbReference type="ARBA" id="ARBA00022989"/>
    </source>
</evidence>
<dbReference type="Proteomes" id="UP000818537">
    <property type="component" value="Unassembled WGS sequence"/>
</dbReference>
<dbReference type="GO" id="GO:0033627">
    <property type="term" value="P:cell adhesion mediated by integrin"/>
    <property type="evidence" value="ECO:0007669"/>
    <property type="project" value="TreeGrafter"/>
</dbReference>
<feature type="non-terminal residue" evidence="18">
    <location>
        <position position="1189"/>
    </location>
</feature>
<feature type="signal peptide" evidence="16">
    <location>
        <begin position="1"/>
        <end position="21"/>
    </location>
</feature>
<accession>A0A8S9EK09</accession>
<dbReference type="InterPro" id="IPR013517">
    <property type="entry name" value="FG-GAP"/>
</dbReference>
<dbReference type="InterPro" id="IPR028994">
    <property type="entry name" value="Integrin_alpha_N"/>
</dbReference>
<evidence type="ECO:0000256" key="14">
    <source>
        <dbReference type="ARBA" id="ARBA00023180"/>
    </source>
</evidence>
<dbReference type="Pfam" id="PF20805">
    <property type="entry name" value="Integrin_A_Ig_2"/>
    <property type="match status" value="1"/>
</dbReference>
<dbReference type="GO" id="GO:0098609">
    <property type="term" value="P:cell-cell adhesion"/>
    <property type="evidence" value="ECO:0007669"/>
    <property type="project" value="TreeGrafter"/>
</dbReference>
<feature type="transmembrane region" description="Helical" evidence="16">
    <location>
        <begin position="1135"/>
        <end position="1161"/>
    </location>
</feature>
<proteinExistence type="inferred from homology"/>
<dbReference type="PROSITE" id="PS50234">
    <property type="entry name" value="VWFA"/>
    <property type="match status" value="1"/>
</dbReference>
<dbReference type="InterPro" id="IPR002035">
    <property type="entry name" value="VWF_A"/>
</dbReference>
<dbReference type="Pfam" id="PF20806">
    <property type="entry name" value="Integrin_A_Ig_3"/>
    <property type="match status" value="1"/>
</dbReference>
<feature type="chain" id="PRO_5035959768" evidence="16">
    <location>
        <begin position="22"/>
        <end position="1189"/>
    </location>
</feature>
<feature type="repeat" description="FG-GAP" evidence="15">
    <location>
        <begin position="483"/>
        <end position="544"/>
    </location>
</feature>
<dbReference type="GO" id="GO:0005178">
    <property type="term" value="F:integrin binding"/>
    <property type="evidence" value="ECO:0007669"/>
    <property type="project" value="TreeGrafter"/>
</dbReference>
<evidence type="ECO:0000256" key="3">
    <source>
        <dbReference type="ARBA" id="ARBA00022692"/>
    </source>
</evidence>
<dbReference type="InterPro" id="IPR036465">
    <property type="entry name" value="vWFA_dom_sf"/>
</dbReference>
<keyword evidence="14" id="KW-0325">Glycoprotein</keyword>
<dbReference type="AlphaFoldDB" id="A0A8S9EK09"/>
<dbReference type="Pfam" id="PF00092">
    <property type="entry name" value="VWA"/>
    <property type="match status" value="1"/>
</dbReference>
<dbReference type="InterPro" id="IPR000413">
    <property type="entry name" value="Integrin_alpha"/>
</dbReference>
<dbReference type="GO" id="GO:0009897">
    <property type="term" value="C:external side of plasma membrane"/>
    <property type="evidence" value="ECO:0007669"/>
    <property type="project" value="TreeGrafter"/>
</dbReference>
<dbReference type="Gene3D" id="2.60.40.1530">
    <property type="entry name" value="ntegrin, alpha v. Chain A, domain 4"/>
    <property type="match status" value="1"/>
</dbReference>
<keyword evidence="3 16" id="KW-0812">Transmembrane</keyword>
<evidence type="ECO:0000256" key="12">
    <source>
        <dbReference type="ARBA" id="ARBA00023157"/>
    </source>
</evidence>
<dbReference type="GO" id="GO:0046872">
    <property type="term" value="F:metal ion binding"/>
    <property type="evidence" value="ECO:0007669"/>
    <property type="project" value="UniProtKB-KW"/>
</dbReference>
<keyword evidence="12" id="KW-1015">Disulfide bond</keyword>
<dbReference type="PROSITE" id="PS00242">
    <property type="entry name" value="INTEGRIN_ALPHA"/>
    <property type="match status" value="1"/>
</dbReference>
<evidence type="ECO:0000256" key="13">
    <source>
        <dbReference type="ARBA" id="ARBA00023170"/>
    </source>
</evidence>
<evidence type="ECO:0000313" key="18">
    <source>
        <dbReference type="EMBL" id="KAF1484629.1"/>
    </source>
</evidence>
<evidence type="ECO:0000256" key="7">
    <source>
        <dbReference type="ARBA" id="ARBA00022837"/>
    </source>
</evidence>
<feature type="repeat" description="FG-GAP" evidence="15">
    <location>
        <begin position="545"/>
        <end position="603"/>
    </location>
</feature>
<dbReference type="InterPro" id="IPR013519">
    <property type="entry name" value="Int_alpha_beta-p"/>
</dbReference>
<dbReference type="InterPro" id="IPR032695">
    <property type="entry name" value="Integrin_dom_sf"/>
</dbReference>
<dbReference type="Gene3D" id="3.40.50.410">
    <property type="entry name" value="von Willebrand factor, type A domain"/>
    <property type="match status" value="1"/>
</dbReference>
<evidence type="ECO:0000256" key="16">
    <source>
        <dbReference type="RuleBase" id="RU003762"/>
    </source>
</evidence>
<keyword evidence="5 16" id="KW-0732">Signal</keyword>